<evidence type="ECO:0000256" key="2">
    <source>
        <dbReference type="ARBA" id="ARBA00022475"/>
    </source>
</evidence>
<dbReference type="STRING" id="1705.CA21670_00900"/>
<evidence type="ECO:0000256" key="4">
    <source>
        <dbReference type="ARBA" id="ARBA00022989"/>
    </source>
</evidence>
<dbReference type="PANTHER" id="PTHR35007:SF3">
    <property type="entry name" value="POSSIBLE CONSERVED ALANINE RICH MEMBRANE PROTEIN"/>
    <property type="match status" value="1"/>
</dbReference>
<reference evidence="9" key="1">
    <citation type="submission" date="2016-02" db="EMBL/GenBank/DDBJ databases">
        <authorList>
            <person name="Kaur G."/>
            <person name="Nair G.R."/>
            <person name="Mayilraj S."/>
        </authorList>
    </citation>
    <scope>NUCLEOTIDE SEQUENCE [LARGE SCALE GENOMIC DNA]</scope>
    <source>
        <strain evidence="9">GA-15</strain>
    </source>
</reference>
<comment type="subcellular location">
    <subcellularLocation>
        <location evidence="1">Cell membrane</location>
        <topology evidence="1">Multi-pass membrane protein</topology>
    </subcellularLocation>
</comment>
<dbReference type="PANTHER" id="PTHR35007">
    <property type="entry name" value="INTEGRAL MEMBRANE PROTEIN-RELATED"/>
    <property type="match status" value="1"/>
</dbReference>
<comment type="caution">
    <text evidence="8">The sequence shown here is derived from an EMBL/GenBank/DDBJ whole genome shotgun (WGS) entry which is preliminary data.</text>
</comment>
<dbReference type="RefSeq" id="WP_066840115.1">
    <property type="nucleotide sequence ID" value="NZ_LSTQ01000023.1"/>
</dbReference>
<evidence type="ECO:0000256" key="5">
    <source>
        <dbReference type="ARBA" id="ARBA00023136"/>
    </source>
</evidence>
<evidence type="ECO:0000259" key="7">
    <source>
        <dbReference type="Pfam" id="PF00482"/>
    </source>
</evidence>
<dbReference type="OrthoDB" id="3267562at2"/>
<evidence type="ECO:0000313" key="8">
    <source>
        <dbReference type="EMBL" id="OAH26644.1"/>
    </source>
</evidence>
<feature type="transmembrane region" description="Helical" evidence="6">
    <location>
        <begin position="182"/>
        <end position="206"/>
    </location>
</feature>
<organism evidence="8 9">
    <name type="scientific">Corynebacterium stationis</name>
    <dbReference type="NCBI Taxonomy" id="1705"/>
    <lineage>
        <taxon>Bacteria</taxon>
        <taxon>Bacillati</taxon>
        <taxon>Actinomycetota</taxon>
        <taxon>Actinomycetes</taxon>
        <taxon>Mycobacteriales</taxon>
        <taxon>Corynebacteriaceae</taxon>
        <taxon>Corynebacterium</taxon>
    </lineage>
</organism>
<keyword evidence="2" id="KW-1003">Cell membrane</keyword>
<dbReference type="AlphaFoldDB" id="A0A177ID26"/>
<protein>
    <submittedName>
        <fullName evidence="8">Secretion system protein F</fullName>
    </submittedName>
</protein>
<keyword evidence="3 6" id="KW-0812">Transmembrane</keyword>
<keyword evidence="4 6" id="KW-1133">Transmembrane helix</keyword>
<dbReference type="GO" id="GO:0005886">
    <property type="term" value="C:plasma membrane"/>
    <property type="evidence" value="ECO:0007669"/>
    <property type="project" value="UniProtKB-SubCell"/>
</dbReference>
<keyword evidence="9" id="KW-1185">Reference proteome</keyword>
<evidence type="ECO:0000256" key="1">
    <source>
        <dbReference type="ARBA" id="ARBA00004651"/>
    </source>
</evidence>
<accession>A0A177ID26</accession>
<evidence type="ECO:0000313" key="9">
    <source>
        <dbReference type="Proteomes" id="UP000076947"/>
    </source>
</evidence>
<dbReference type="Proteomes" id="UP000076947">
    <property type="component" value="Unassembled WGS sequence"/>
</dbReference>
<proteinExistence type="predicted"/>
<sequence>MNYSVIALILIAATLWIPSASGDIAKRYVHRLDPKTPRAGPKETLKDDGKLQILLSKVLPQASSVVDPLVIAGDIELFIACVRAGLSVQQATSAVSIVADEPTATYWEQVNSLLALGVEPHRAWVHMEHLPGLDELARLVVMSEYSGAAIASGCQRLVDTLRADATSNAIAKAERAGVFISLPLAMCFLPAFIVLGLVPVVISLGVELL</sequence>
<evidence type="ECO:0000256" key="3">
    <source>
        <dbReference type="ARBA" id="ARBA00022692"/>
    </source>
</evidence>
<dbReference type="Pfam" id="PF00482">
    <property type="entry name" value="T2SSF"/>
    <property type="match status" value="1"/>
</dbReference>
<name>A0A177ID26_9CORY</name>
<dbReference type="EMBL" id="LSTQ01000023">
    <property type="protein sequence ID" value="OAH26644.1"/>
    <property type="molecule type" value="Genomic_DNA"/>
</dbReference>
<keyword evidence="5 6" id="KW-0472">Membrane</keyword>
<feature type="domain" description="Type II secretion system protein GspF" evidence="7">
    <location>
        <begin position="76"/>
        <end position="196"/>
    </location>
</feature>
<evidence type="ECO:0000256" key="6">
    <source>
        <dbReference type="SAM" id="Phobius"/>
    </source>
</evidence>
<gene>
    <name evidence="8" type="ORF">AYJ05_04200</name>
</gene>
<dbReference type="InterPro" id="IPR018076">
    <property type="entry name" value="T2SS_GspF_dom"/>
</dbReference>